<keyword evidence="2" id="KW-1185">Reference proteome</keyword>
<evidence type="ECO:0000313" key="2">
    <source>
        <dbReference type="Proteomes" id="UP000476338"/>
    </source>
</evidence>
<dbReference type="RefSeq" id="WP_154571323.1">
    <property type="nucleotide sequence ID" value="NZ_VWSJ01000038.1"/>
</dbReference>
<evidence type="ECO:0000313" key="1">
    <source>
        <dbReference type="EMBL" id="MSN97074.1"/>
    </source>
</evidence>
<reference evidence="1 2" key="2">
    <citation type="submission" date="2020-03" db="EMBL/GenBank/DDBJ databases">
        <title>Campylobacter portucalensis sp. nov., a new species of Campylobacter isolated from the reproductive tract of bulls.</title>
        <authorList>
            <person name="Silva M.F."/>
            <person name="Pereira G."/>
            <person name="Carneiro C."/>
            <person name="Hemphill A."/>
            <person name="Mateus L."/>
            <person name="Lopes-Da-Costa L."/>
            <person name="Silva E."/>
        </authorList>
    </citation>
    <scope>NUCLEOTIDE SEQUENCE [LARGE SCALE GENOMIC DNA]</scope>
    <source>
        <strain evidence="1 2">FMV-PI01</strain>
    </source>
</reference>
<dbReference type="Proteomes" id="UP000476338">
    <property type="component" value="Unassembled WGS sequence"/>
</dbReference>
<proteinExistence type="predicted"/>
<sequence length="156" mass="18453">MDDLNKLEQETLKKLREKDVDIDDLDDIEGYNKEQKQLIENYKAIRNGLNDTRMDFFAEKTKLIAKNTLNSGGTIYFALDGLATDSTRYNKEKTKIDFEKLDELFDHNNKFYNSVTSKEMRYLYDNFKDHPNIKFTIKDQVIENPFKTINSKKMVD</sequence>
<gene>
    <name evidence="1" type="ORF">F1B92_07860</name>
</gene>
<comment type="caution">
    <text evidence="1">The sequence shown here is derived from an EMBL/GenBank/DDBJ whole genome shotgun (WGS) entry which is preliminary data.</text>
</comment>
<name>A0A6L5WJ64_9BACT</name>
<organism evidence="1 2">
    <name type="scientific">Campylobacter portucalensis</name>
    <dbReference type="NCBI Taxonomy" id="2608384"/>
    <lineage>
        <taxon>Bacteria</taxon>
        <taxon>Pseudomonadati</taxon>
        <taxon>Campylobacterota</taxon>
        <taxon>Epsilonproteobacteria</taxon>
        <taxon>Campylobacterales</taxon>
        <taxon>Campylobacteraceae</taxon>
        <taxon>Campylobacter</taxon>
    </lineage>
</organism>
<protein>
    <submittedName>
        <fullName evidence="1">Uncharacterized protein</fullName>
    </submittedName>
</protein>
<dbReference type="AlphaFoldDB" id="A0A6L5WJ64"/>
<reference evidence="1 2" key="1">
    <citation type="submission" date="2019-09" db="EMBL/GenBank/DDBJ databases">
        <authorList>
            <person name="Silva M."/>
            <person name="Pereira G."/>
            <person name="Lopes-Da-Costa L."/>
            <person name="Silva E."/>
        </authorList>
    </citation>
    <scope>NUCLEOTIDE SEQUENCE [LARGE SCALE GENOMIC DNA]</scope>
    <source>
        <strain evidence="1 2">FMV-PI01</strain>
    </source>
</reference>
<accession>A0A6L5WJ64</accession>
<dbReference type="EMBL" id="VWSJ01000038">
    <property type="protein sequence ID" value="MSN97074.1"/>
    <property type="molecule type" value="Genomic_DNA"/>
</dbReference>